<feature type="domain" description="UspA" evidence="4">
    <location>
        <begin position="143"/>
        <end position="280"/>
    </location>
</feature>
<keyword evidence="3" id="KW-0067">ATP-binding</keyword>
<evidence type="ECO:0000256" key="2">
    <source>
        <dbReference type="ARBA" id="ARBA00022741"/>
    </source>
</evidence>
<dbReference type="AlphaFoldDB" id="A0A379LZ21"/>
<comment type="similarity">
    <text evidence="1">Belongs to the universal stress protein A family.</text>
</comment>
<evidence type="ECO:0000256" key="3">
    <source>
        <dbReference type="ARBA" id="ARBA00022840"/>
    </source>
</evidence>
<dbReference type="InterPro" id="IPR014729">
    <property type="entry name" value="Rossmann-like_a/b/a_fold"/>
</dbReference>
<organism evidence="5 6">
    <name type="scientific">Rhodococcus gordoniae</name>
    <dbReference type="NCBI Taxonomy" id="223392"/>
    <lineage>
        <taxon>Bacteria</taxon>
        <taxon>Bacillati</taxon>
        <taxon>Actinomycetota</taxon>
        <taxon>Actinomycetes</taxon>
        <taxon>Mycobacteriales</taxon>
        <taxon>Nocardiaceae</taxon>
        <taxon>Rhodococcus</taxon>
    </lineage>
</organism>
<dbReference type="Gene3D" id="3.40.50.620">
    <property type="entry name" value="HUPs"/>
    <property type="match status" value="2"/>
</dbReference>
<dbReference type="SUPFAM" id="SSF52402">
    <property type="entry name" value="Adenine nucleotide alpha hydrolases-like"/>
    <property type="match status" value="2"/>
</dbReference>
<dbReference type="PANTHER" id="PTHR46268">
    <property type="entry name" value="STRESS RESPONSE PROTEIN NHAX"/>
    <property type="match status" value="1"/>
</dbReference>
<keyword evidence="2" id="KW-0547">Nucleotide-binding</keyword>
<protein>
    <submittedName>
        <fullName evidence="5">Usp family protein</fullName>
    </submittedName>
</protein>
<evidence type="ECO:0000313" key="6">
    <source>
        <dbReference type="Proteomes" id="UP000254569"/>
    </source>
</evidence>
<sequence length="292" mass="31412">MGTANVGHGIVVGIDGSDSALDAARWAACVARRLGEPIDLVHVHPPTSDNGTDPSEAVLTTAEAAVRGAVDRVEVRRSTPSGKPDRVLTELSREARMIVLGHTTTSEWQSMVRRSDVVSVANNAECPVVTWRSREGFRPPDGRPVVVGVDGTELSAAAVEQAFATACALEAPLVVLHTWTEQSTLTYGEGSRFRDWSAYVEYRKKEMITNTAGYTEQYPDVDVSYRVERGKPDIVLLEESKTAQLVVVGSHGRSPLAASIVGSSSQGLIHHSCCPVMICRARRRAEAGAEAH</sequence>
<evidence type="ECO:0000256" key="1">
    <source>
        <dbReference type="ARBA" id="ARBA00008791"/>
    </source>
</evidence>
<dbReference type="InterPro" id="IPR006016">
    <property type="entry name" value="UspA"/>
</dbReference>
<dbReference type="GO" id="GO:0005524">
    <property type="term" value="F:ATP binding"/>
    <property type="evidence" value="ECO:0007669"/>
    <property type="project" value="UniProtKB-KW"/>
</dbReference>
<accession>A0A379LZ21</accession>
<dbReference type="RefSeq" id="WP_016933377.1">
    <property type="nucleotide sequence ID" value="NZ_LPZN01000007.1"/>
</dbReference>
<proteinExistence type="inferred from homology"/>
<dbReference type="Proteomes" id="UP000254569">
    <property type="component" value="Unassembled WGS sequence"/>
</dbReference>
<dbReference type="InterPro" id="IPR006015">
    <property type="entry name" value="Universal_stress_UspA"/>
</dbReference>
<name>A0A379LZ21_9NOCA</name>
<reference evidence="5 6" key="1">
    <citation type="submission" date="2018-06" db="EMBL/GenBank/DDBJ databases">
        <authorList>
            <consortium name="Pathogen Informatics"/>
            <person name="Doyle S."/>
        </authorList>
    </citation>
    <scope>NUCLEOTIDE SEQUENCE [LARGE SCALE GENOMIC DNA]</scope>
    <source>
        <strain evidence="5 6">NCTC13296</strain>
    </source>
</reference>
<evidence type="ECO:0000313" key="5">
    <source>
        <dbReference type="EMBL" id="SUE14558.1"/>
    </source>
</evidence>
<dbReference type="PANTHER" id="PTHR46268:SF27">
    <property type="entry name" value="UNIVERSAL STRESS PROTEIN RV2623"/>
    <property type="match status" value="1"/>
</dbReference>
<dbReference type="PRINTS" id="PR01438">
    <property type="entry name" value="UNVRSLSTRESS"/>
</dbReference>
<evidence type="ECO:0000259" key="4">
    <source>
        <dbReference type="Pfam" id="PF00582"/>
    </source>
</evidence>
<gene>
    <name evidence="5" type="ORF">NCTC13296_01403</name>
</gene>
<dbReference type="OrthoDB" id="3174546at2"/>
<dbReference type="EMBL" id="UGVI01000001">
    <property type="protein sequence ID" value="SUE14558.1"/>
    <property type="molecule type" value="Genomic_DNA"/>
</dbReference>
<dbReference type="Pfam" id="PF00582">
    <property type="entry name" value="Usp"/>
    <property type="match status" value="2"/>
</dbReference>
<keyword evidence="6" id="KW-1185">Reference proteome</keyword>
<feature type="domain" description="UspA" evidence="4">
    <location>
        <begin position="10"/>
        <end position="129"/>
    </location>
</feature>